<gene>
    <name evidence="1" type="ORF">B6N60_00373</name>
</gene>
<dbReference type="Proteomes" id="UP000683511">
    <property type="component" value="Chromosome"/>
</dbReference>
<dbReference type="AlphaFoldDB" id="A0A975T3S1"/>
<name>A0A975T3S1_9NOST</name>
<dbReference type="EMBL" id="CP021056">
    <property type="protein sequence ID" value="QXE21696.1"/>
    <property type="molecule type" value="Genomic_DNA"/>
</dbReference>
<evidence type="ECO:0000313" key="1">
    <source>
        <dbReference type="EMBL" id="QXE21696.1"/>
    </source>
</evidence>
<organism evidence="1 2">
    <name type="scientific">Richelia sinica FACHB-800</name>
    <dbReference type="NCBI Taxonomy" id="1357546"/>
    <lineage>
        <taxon>Bacteria</taxon>
        <taxon>Bacillati</taxon>
        <taxon>Cyanobacteriota</taxon>
        <taxon>Cyanophyceae</taxon>
        <taxon>Nostocales</taxon>
        <taxon>Nostocaceae</taxon>
        <taxon>Richelia</taxon>
    </lineage>
</organism>
<accession>A0A975T3S1</accession>
<protein>
    <submittedName>
        <fullName evidence="1">Uncharacterized protein</fullName>
    </submittedName>
</protein>
<sequence length="39" mass="4493">MMGDRMKFLLIFSGNILILSKSELGRIALSLRQLKTKIR</sequence>
<dbReference type="KEGG" id="rsin:B6N60_00373"/>
<proteinExistence type="predicted"/>
<keyword evidence="2" id="KW-1185">Reference proteome</keyword>
<reference evidence="1" key="1">
    <citation type="submission" date="2017-04" db="EMBL/GenBank/DDBJ databases">
        <title>Genome deletions in a multicellular cyanobacterial endosymbiont for morphological adaptation in marine diatoms.</title>
        <authorList>
            <person name="Wang Y."/>
            <person name="Gao H."/>
            <person name="Li R."/>
            <person name="Xu X."/>
        </authorList>
    </citation>
    <scope>NUCLEOTIDE SEQUENCE</scope>
    <source>
        <strain evidence="1">FACHB 800</strain>
    </source>
</reference>
<evidence type="ECO:0000313" key="2">
    <source>
        <dbReference type="Proteomes" id="UP000683511"/>
    </source>
</evidence>